<comment type="caution">
    <text evidence="2">The sequence shown here is derived from an EMBL/GenBank/DDBJ whole genome shotgun (WGS) entry which is preliminary data.</text>
</comment>
<dbReference type="Pfam" id="PF19054">
    <property type="entry name" value="DUF5753"/>
    <property type="match status" value="1"/>
</dbReference>
<organism evidence="2 3">
    <name type="scientific">Cryptosporangium phraense</name>
    <dbReference type="NCBI Taxonomy" id="2593070"/>
    <lineage>
        <taxon>Bacteria</taxon>
        <taxon>Bacillati</taxon>
        <taxon>Actinomycetota</taxon>
        <taxon>Actinomycetes</taxon>
        <taxon>Cryptosporangiales</taxon>
        <taxon>Cryptosporangiaceae</taxon>
        <taxon>Cryptosporangium</taxon>
    </lineage>
</organism>
<dbReference type="CDD" id="cd00093">
    <property type="entry name" value="HTH_XRE"/>
    <property type="match status" value="1"/>
</dbReference>
<evidence type="ECO:0000259" key="1">
    <source>
        <dbReference type="PROSITE" id="PS50943"/>
    </source>
</evidence>
<sequence>MSPQPQTPRWLPLGTELKKLRTLAGLSHREVAERTGLSNARVSRVETGRSLLSLPEIEQWAKAVGADEAAREVLRKLANEAHSATVENFSLDRADEQEKGYAEIEASARLLVSITRGVPGLLQTADYMAAITRLADDTDTRDIPRSVATRTERSAILFKGDKEFRLMASEADLREPVLGPRGMAAQYDRISQLSQLEGVNVGILPLGGAPAGLLISDANLLLDRSDGEPSLVQLEHSFGEAWVSDPETVARYVALAERVWASALTGDDARALLARLAREALAAE</sequence>
<dbReference type="Pfam" id="PF13560">
    <property type="entry name" value="HTH_31"/>
    <property type="match status" value="1"/>
</dbReference>
<proteinExistence type="predicted"/>
<evidence type="ECO:0000313" key="2">
    <source>
        <dbReference type="EMBL" id="TQS44323.1"/>
    </source>
</evidence>
<reference evidence="2 3" key="1">
    <citation type="submission" date="2019-07" db="EMBL/GenBank/DDBJ databases">
        <title>Cryptosporangium phraense sp. nov., isolated from plant litter.</title>
        <authorList>
            <person name="Suriyachadkun C."/>
        </authorList>
    </citation>
    <scope>NUCLEOTIDE SEQUENCE [LARGE SCALE GENOMIC DNA]</scope>
    <source>
        <strain evidence="2 3">A-T 5661</strain>
    </source>
</reference>
<gene>
    <name evidence="2" type="ORF">FL583_15435</name>
</gene>
<dbReference type="InParanoid" id="A0A545ASP9"/>
<feature type="domain" description="HTH cro/C1-type" evidence="1">
    <location>
        <begin position="17"/>
        <end position="71"/>
    </location>
</feature>
<dbReference type="SMART" id="SM00530">
    <property type="entry name" value="HTH_XRE"/>
    <property type="match status" value="1"/>
</dbReference>
<dbReference type="Proteomes" id="UP000317982">
    <property type="component" value="Unassembled WGS sequence"/>
</dbReference>
<name>A0A545ASP9_9ACTN</name>
<keyword evidence="3" id="KW-1185">Reference proteome</keyword>
<dbReference type="EMBL" id="VIRS01000009">
    <property type="protein sequence ID" value="TQS44323.1"/>
    <property type="molecule type" value="Genomic_DNA"/>
</dbReference>
<dbReference type="RefSeq" id="WP_142705314.1">
    <property type="nucleotide sequence ID" value="NZ_VIRS01000009.1"/>
</dbReference>
<dbReference type="InterPro" id="IPR043917">
    <property type="entry name" value="DUF5753"/>
</dbReference>
<protein>
    <submittedName>
        <fullName evidence="2">Helix-turn-helix domain-containing protein</fullName>
    </submittedName>
</protein>
<dbReference type="InterPro" id="IPR001387">
    <property type="entry name" value="Cro/C1-type_HTH"/>
</dbReference>
<dbReference type="SUPFAM" id="SSF47413">
    <property type="entry name" value="lambda repressor-like DNA-binding domains"/>
    <property type="match status" value="1"/>
</dbReference>
<evidence type="ECO:0000313" key="3">
    <source>
        <dbReference type="Proteomes" id="UP000317982"/>
    </source>
</evidence>
<dbReference type="AlphaFoldDB" id="A0A545ASP9"/>
<accession>A0A545ASP9</accession>
<dbReference type="InterPro" id="IPR010982">
    <property type="entry name" value="Lambda_DNA-bd_dom_sf"/>
</dbReference>
<dbReference type="Gene3D" id="1.10.260.40">
    <property type="entry name" value="lambda repressor-like DNA-binding domains"/>
    <property type="match status" value="1"/>
</dbReference>
<dbReference type="PROSITE" id="PS50943">
    <property type="entry name" value="HTH_CROC1"/>
    <property type="match status" value="1"/>
</dbReference>
<dbReference type="GO" id="GO:0003677">
    <property type="term" value="F:DNA binding"/>
    <property type="evidence" value="ECO:0007669"/>
    <property type="project" value="InterPro"/>
</dbReference>
<dbReference type="OrthoDB" id="4966777at2"/>